<organism evidence="3 4">
    <name type="scientific">Tremella mesenterica</name>
    <name type="common">Jelly fungus</name>
    <dbReference type="NCBI Taxonomy" id="5217"/>
    <lineage>
        <taxon>Eukaryota</taxon>
        <taxon>Fungi</taxon>
        <taxon>Dikarya</taxon>
        <taxon>Basidiomycota</taxon>
        <taxon>Agaricomycotina</taxon>
        <taxon>Tremellomycetes</taxon>
        <taxon>Tremellales</taxon>
        <taxon>Tremellaceae</taxon>
        <taxon>Tremella</taxon>
    </lineage>
</organism>
<evidence type="ECO:0000313" key="3">
    <source>
        <dbReference type="EMBL" id="RXK41940.1"/>
    </source>
</evidence>
<sequence length="247" mass="28091">MASTSTSRVGIIGRRTFSTSSSRPAPRIRRWQWNKLDSKLQDSLVEYKFDDATSLGWLRLFKIREAQELFRKMEVDREALRAQSRPFIPPPKGAIRLTTTIDLSEPDSSRHMRQVLMVPVDGLPLKGSEATHRLKLIAGPRWTPHRPGNEIPSEGNDEVEGKEGWIKISEDRFESINMNRKSTLDMLEKLVDAANDPNSPLSTSIPLDTRHVLAKQNKENVSRRAKMEVVGGVRGFPREWLPQVQST</sequence>
<evidence type="ECO:0000259" key="2">
    <source>
        <dbReference type="Pfam" id="PF10213"/>
    </source>
</evidence>
<keyword evidence="4" id="KW-1185">Reference proteome</keyword>
<evidence type="ECO:0000256" key="1">
    <source>
        <dbReference type="SAM" id="MobiDB-lite"/>
    </source>
</evidence>
<dbReference type="InterPro" id="IPR019349">
    <property type="entry name" value="Ribosomal_mS35_mit"/>
</dbReference>
<feature type="domain" description="Small ribosomal subunit protein mS35 mitochondrial conserved" evidence="2">
    <location>
        <begin position="89"/>
        <end position="240"/>
    </location>
</feature>
<dbReference type="Pfam" id="PF10213">
    <property type="entry name" value="MRP-S28"/>
    <property type="match status" value="1"/>
</dbReference>
<protein>
    <recommendedName>
        <fullName evidence="2">Small ribosomal subunit protein mS35 mitochondrial conserved domain-containing protein</fullName>
    </recommendedName>
</protein>
<dbReference type="PANTHER" id="PTHR13490">
    <property type="entry name" value="MITOCHONDRIAL 28S RIBOSOMAL PROTEIN S28"/>
    <property type="match status" value="1"/>
</dbReference>
<dbReference type="InParanoid" id="A0A4Q1BV61"/>
<dbReference type="FunCoup" id="A0A4Q1BV61">
    <property type="interactions" value="22"/>
</dbReference>
<dbReference type="OrthoDB" id="283424at2759"/>
<dbReference type="VEuPathDB" id="FungiDB:TREMEDRAFT_29420"/>
<dbReference type="Proteomes" id="UP000289152">
    <property type="component" value="Unassembled WGS sequence"/>
</dbReference>
<accession>A0A4Q1BV61</accession>
<evidence type="ECO:0000313" key="4">
    <source>
        <dbReference type="Proteomes" id="UP000289152"/>
    </source>
</evidence>
<dbReference type="AlphaFoldDB" id="A0A4Q1BV61"/>
<proteinExistence type="predicted"/>
<dbReference type="PANTHER" id="PTHR13490:SF0">
    <property type="entry name" value="SMALL RIBOSOMAL SUBUNIT PROTEIN MS35"/>
    <property type="match status" value="1"/>
</dbReference>
<comment type="caution">
    <text evidence="3">The sequence shown here is derived from an EMBL/GenBank/DDBJ whole genome shotgun (WGS) entry which is preliminary data.</text>
</comment>
<gene>
    <name evidence="3" type="ORF">M231_00661</name>
</gene>
<feature type="region of interest" description="Disordered" evidence="1">
    <location>
        <begin position="140"/>
        <end position="161"/>
    </location>
</feature>
<dbReference type="STRING" id="5217.A0A4Q1BV61"/>
<dbReference type="GO" id="GO:0032543">
    <property type="term" value="P:mitochondrial translation"/>
    <property type="evidence" value="ECO:0007669"/>
    <property type="project" value="InterPro"/>
</dbReference>
<dbReference type="EMBL" id="SDIL01000004">
    <property type="protein sequence ID" value="RXK41940.1"/>
    <property type="molecule type" value="Genomic_DNA"/>
</dbReference>
<reference evidence="3 4" key="1">
    <citation type="submission" date="2016-06" db="EMBL/GenBank/DDBJ databases">
        <title>Evolution of pathogenesis and genome organization in the Tremellales.</title>
        <authorList>
            <person name="Cuomo C."/>
            <person name="Litvintseva A."/>
            <person name="Heitman J."/>
            <person name="Chen Y."/>
            <person name="Sun S."/>
            <person name="Springer D."/>
            <person name="Dromer F."/>
            <person name="Young S."/>
            <person name="Zeng Q."/>
            <person name="Chapman S."/>
            <person name="Gujja S."/>
            <person name="Saif S."/>
            <person name="Birren B."/>
        </authorList>
    </citation>
    <scope>NUCLEOTIDE SEQUENCE [LARGE SCALE GENOMIC DNA]</scope>
    <source>
        <strain evidence="3 4">ATCC 28783</strain>
    </source>
</reference>
<name>A0A4Q1BV61_TREME</name>
<feature type="region of interest" description="Disordered" evidence="1">
    <location>
        <begin position="1"/>
        <end position="23"/>
    </location>
</feature>
<dbReference type="GO" id="GO:0005763">
    <property type="term" value="C:mitochondrial small ribosomal subunit"/>
    <property type="evidence" value="ECO:0007669"/>
    <property type="project" value="TreeGrafter"/>
</dbReference>
<dbReference type="InterPro" id="IPR039848">
    <property type="entry name" value="Ribosomal_mS35_mt"/>
</dbReference>
<dbReference type="GO" id="GO:0003735">
    <property type="term" value="F:structural constituent of ribosome"/>
    <property type="evidence" value="ECO:0007669"/>
    <property type="project" value="InterPro"/>
</dbReference>